<dbReference type="SUPFAM" id="SSF52402">
    <property type="entry name" value="Adenine nucleotide alpha hydrolases-like"/>
    <property type="match status" value="2"/>
</dbReference>
<dbReference type="InterPro" id="IPR006015">
    <property type="entry name" value="Universal_stress_UspA"/>
</dbReference>
<dbReference type="PRINTS" id="PR01438">
    <property type="entry name" value="UNVRSLSTRESS"/>
</dbReference>
<dbReference type="CDD" id="cd00293">
    <property type="entry name" value="USP-like"/>
    <property type="match status" value="2"/>
</dbReference>
<dbReference type="AlphaFoldDB" id="A0A433JI04"/>
<sequence length="288" mass="32996">MGKLMVFKRMLITTDFSRHAAYALKRAIQVAEHAQAELTCLHVINQGWLSDLTKKENPEVPILIKKAELAHAEAMRNIVARYPVNFLVLVGRVPERINQYMHEHAIELVFMGAHGTYYLNDYILGTNAESVVNQVKIPVQLIKKEPSFSYQRILVTTDFSEVSKKATETAYQLYPHAEFLMLHVADVWYGKYLDDTKHHQHFDDEMSQALVDRLKHSLAECAVDHSRFSTKFISGYPADDIAKYAATWDAQLVVLGTRGRSLLHYILLGRVTNRLLRIINTDMLVIPF</sequence>
<gene>
    <name evidence="3" type="ORF">EKM59_08320</name>
</gene>
<dbReference type="InterPro" id="IPR006016">
    <property type="entry name" value="UspA"/>
</dbReference>
<dbReference type="PANTHER" id="PTHR46268">
    <property type="entry name" value="STRESS RESPONSE PROTEIN NHAX"/>
    <property type="match status" value="1"/>
</dbReference>
<accession>A0A433JI04</accession>
<proteinExistence type="inferred from homology"/>
<comment type="caution">
    <text evidence="3">The sequence shown here is derived from an EMBL/GenBank/DDBJ whole genome shotgun (WGS) entry which is preliminary data.</text>
</comment>
<dbReference type="Pfam" id="PF00582">
    <property type="entry name" value="Usp"/>
    <property type="match status" value="2"/>
</dbReference>
<dbReference type="EMBL" id="RZGR01000025">
    <property type="protein sequence ID" value="RUQ84511.1"/>
    <property type="molecule type" value="Genomic_DNA"/>
</dbReference>
<feature type="domain" description="UspA" evidence="2">
    <location>
        <begin position="7"/>
        <end position="142"/>
    </location>
</feature>
<reference evidence="3 4" key="1">
    <citation type="submission" date="2018-12" db="EMBL/GenBank/DDBJ databases">
        <title>Legionella sp,whole genome shotgun sequence.</title>
        <authorList>
            <person name="Wu H."/>
        </authorList>
    </citation>
    <scope>NUCLEOTIDE SEQUENCE [LARGE SCALE GENOMIC DNA]</scope>
    <source>
        <strain evidence="4">km714</strain>
    </source>
</reference>
<dbReference type="InterPro" id="IPR014729">
    <property type="entry name" value="Rossmann-like_a/b/a_fold"/>
</dbReference>
<protein>
    <submittedName>
        <fullName evidence="3">Universal stress protein</fullName>
    </submittedName>
</protein>
<dbReference type="Gene3D" id="3.40.50.620">
    <property type="entry name" value="HUPs"/>
    <property type="match status" value="2"/>
</dbReference>
<organism evidence="3 4">
    <name type="scientific">Legionella septentrionalis</name>
    <dbReference type="NCBI Taxonomy" id="2498109"/>
    <lineage>
        <taxon>Bacteria</taxon>
        <taxon>Pseudomonadati</taxon>
        <taxon>Pseudomonadota</taxon>
        <taxon>Gammaproteobacteria</taxon>
        <taxon>Legionellales</taxon>
        <taxon>Legionellaceae</taxon>
        <taxon>Legionella</taxon>
    </lineage>
</organism>
<name>A0A433JI04_9GAMM</name>
<keyword evidence="4" id="KW-1185">Reference proteome</keyword>
<comment type="similarity">
    <text evidence="1">Belongs to the universal stress protein A family.</text>
</comment>
<dbReference type="Proteomes" id="UP000288012">
    <property type="component" value="Unassembled WGS sequence"/>
</dbReference>
<feature type="domain" description="UspA" evidence="2">
    <location>
        <begin position="150"/>
        <end position="287"/>
    </location>
</feature>
<dbReference type="PANTHER" id="PTHR46268:SF6">
    <property type="entry name" value="UNIVERSAL STRESS PROTEIN UP12"/>
    <property type="match status" value="1"/>
</dbReference>
<evidence type="ECO:0000256" key="1">
    <source>
        <dbReference type="ARBA" id="ARBA00008791"/>
    </source>
</evidence>
<evidence type="ECO:0000313" key="4">
    <source>
        <dbReference type="Proteomes" id="UP000288012"/>
    </source>
</evidence>
<evidence type="ECO:0000313" key="3">
    <source>
        <dbReference type="EMBL" id="RUQ84511.1"/>
    </source>
</evidence>
<evidence type="ECO:0000259" key="2">
    <source>
        <dbReference type="Pfam" id="PF00582"/>
    </source>
</evidence>